<feature type="transmembrane region" description="Helical" evidence="1">
    <location>
        <begin position="94"/>
        <end position="117"/>
    </location>
</feature>
<keyword evidence="3" id="KW-1185">Reference proteome</keyword>
<accession>A0A3N4K4M4</accession>
<dbReference type="AlphaFoldDB" id="A0A3N4K4M4"/>
<keyword evidence="1" id="KW-0472">Membrane</keyword>
<keyword evidence="1" id="KW-0812">Transmembrane</keyword>
<proteinExistence type="predicted"/>
<evidence type="ECO:0000256" key="1">
    <source>
        <dbReference type="SAM" id="Phobius"/>
    </source>
</evidence>
<gene>
    <name evidence="2" type="ORF">L873DRAFT_796530</name>
</gene>
<protein>
    <submittedName>
        <fullName evidence="2">Uncharacterized protein</fullName>
    </submittedName>
</protein>
<reference evidence="2 3" key="1">
    <citation type="journal article" date="2018" name="Nat. Ecol. Evol.">
        <title>Pezizomycetes genomes reveal the molecular basis of ectomycorrhizal truffle lifestyle.</title>
        <authorList>
            <person name="Murat C."/>
            <person name="Payen T."/>
            <person name="Noel B."/>
            <person name="Kuo A."/>
            <person name="Morin E."/>
            <person name="Chen J."/>
            <person name="Kohler A."/>
            <person name="Krizsan K."/>
            <person name="Balestrini R."/>
            <person name="Da Silva C."/>
            <person name="Montanini B."/>
            <person name="Hainaut M."/>
            <person name="Levati E."/>
            <person name="Barry K.W."/>
            <person name="Belfiori B."/>
            <person name="Cichocki N."/>
            <person name="Clum A."/>
            <person name="Dockter R.B."/>
            <person name="Fauchery L."/>
            <person name="Guy J."/>
            <person name="Iotti M."/>
            <person name="Le Tacon F."/>
            <person name="Lindquist E.A."/>
            <person name="Lipzen A."/>
            <person name="Malagnac F."/>
            <person name="Mello A."/>
            <person name="Molinier V."/>
            <person name="Miyauchi S."/>
            <person name="Poulain J."/>
            <person name="Riccioni C."/>
            <person name="Rubini A."/>
            <person name="Sitrit Y."/>
            <person name="Splivallo R."/>
            <person name="Traeger S."/>
            <person name="Wang M."/>
            <person name="Zifcakova L."/>
            <person name="Wipf D."/>
            <person name="Zambonelli A."/>
            <person name="Paolocci F."/>
            <person name="Nowrousian M."/>
            <person name="Ottonello S."/>
            <person name="Baldrian P."/>
            <person name="Spatafora J.W."/>
            <person name="Henrissat B."/>
            <person name="Nagy L.G."/>
            <person name="Aury J.M."/>
            <person name="Wincker P."/>
            <person name="Grigoriev I.V."/>
            <person name="Bonfante P."/>
            <person name="Martin F.M."/>
        </authorList>
    </citation>
    <scope>NUCLEOTIDE SEQUENCE [LARGE SCALE GENOMIC DNA]</scope>
    <source>
        <strain evidence="2 3">120613-1</strain>
    </source>
</reference>
<keyword evidence="1" id="KW-1133">Transmembrane helix</keyword>
<organism evidence="2 3">
    <name type="scientific">Choiromyces venosus 120613-1</name>
    <dbReference type="NCBI Taxonomy" id="1336337"/>
    <lineage>
        <taxon>Eukaryota</taxon>
        <taxon>Fungi</taxon>
        <taxon>Dikarya</taxon>
        <taxon>Ascomycota</taxon>
        <taxon>Pezizomycotina</taxon>
        <taxon>Pezizomycetes</taxon>
        <taxon>Pezizales</taxon>
        <taxon>Tuberaceae</taxon>
        <taxon>Choiromyces</taxon>
    </lineage>
</organism>
<dbReference type="EMBL" id="ML120353">
    <property type="protein sequence ID" value="RPB05486.1"/>
    <property type="molecule type" value="Genomic_DNA"/>
</dbReference>
<dbReference type="Proteomes" id="UP000276215">
    <property type="component" value="Unassembled WGS sequence"/>
</dbReference>
<evidence type="ECO:0000313" key="3">
    <source>
        <dbReference type="Proteomes" id="UP000276215"/>
    </source>
</evidence>
<sequence length="147" mass="16705">MITQYQSNTQHTTTTTTGKVFLVIKQYMTCLYCLYHGRNTLTHYITDTATPSAIEIKIKKHFPLPSPSFIPPFLTLGWSKVPEPITTSTTPSSLLQILLLFILLLLQLLSTLVKCICRNLSNSFQSLYESPSQTHMTMFIHIIDHSL</sequence>
<evidence type="ECO:0000313" key="2">
    <source>
        <dbReference type="EMBL" id="RPB05486.1"/>
    </source>
</evidence>
<name>A0A3N4K4M4_9PEZI</name>